<keyword evidence="2" id="KW-1185">Reference proteome</keyword>
<sequence length="253" mass="29422">MFFFHLPFLIVNVDSTFFLVEVVLQIAVDNPRVLAILNRQHPIEDQAAVELFLIFAQPQLRRNGQHHHVGQNRPVQGSQKGNCHRRANRLRIVHIRQHGDQTNQRTDHPHRRRNIAQRLEDTDPLLVAFIGQGDVFLQCRPYHIGVMAIHQQVNAFAQEGIVHFHFFEREEATFTGGIGHLDDFSNQVFRVVVLEHKCLEGNFRRPQKLADAILHQCYKQRTTEHNQNRLGINEHAKAAAKHHRHYDKSKCPN</sequence>
<organism evidence="1 2">
    <name type="scientific">Photobacterium gaetbulicola Gung47</name>
    <dbReference type="NCBI Taxonomy" id="658445"/>
    <lineage>
        <taxon>Bacteria</taxon>
        <taxon>Pseudomonadati</taxon>
        <taxon>Pseudomonadota</taxon>
        <taxon>Gammaproteobacteria</taxon>
        <taxon>Vibrionales</taxon>
        <taxon>Vibrionaceae</taxon>
        <taxon>Photobacterium</taxon>
    </lineage>
</organism>
<evidence type="ECO:0000313" key="2">
    <source>
        <dbReference type="Proteomes" id="UP000032303"/>
    </source>
</evidence>
<dbReference type="Proteomes" id="UP000032303">
    <property type="component" value="Chromosome 2"/>
</dbReference>
<dbReference type="KEGG" id="pgb:H744_2c3021"/>
<proteinExistence type="predicted"/>
<protein>
    <submittedName>
        <fullName evidence="1">Uncharacterized protein</fullName>
    </submittedName>
</protein>
<dbReference type="HOGENOM" id="CLU_1097751_0_0_6"/>
<gene>
    <name evidence="1" type="ORF">H744_2c3021</name>
</gene>
<name>A0A0C5WTE0_9GAMM</name>
<reference evidence="1 2" key="1">
    <citation type="submission" date="2013-05" db="EMBL/GenBank/DDBJ databases">
        <title>Complete genome sequence of the lipase-producing bacterium Photobacterium gaetbulicola Gung47.</title>
        <authorList>
            <person name="Kim Y.-O."/>
        </authorList>
    </citation>
    <scope>NUCLEOTIDE SEQUENCE [LARGE SCALE GENOMIC DNA]</scope>
    <source>
        <strain evidence="1 2">Gung47</strain>
    </source>
</reference>
<dbReference type="EMBL" id="CP005974">
    <property type="protein sequence ID" value="AJR09672.1"/>
    <property type="molecule type" value="Genomic_DNA"/>
</dbReference>
<accession>A0A0C5WTE0</accession>
<dbReference type="AlphaFoldDB" id="A0A0C5WTE0"/>
<evidence type="ECO:0000313" key="1">
    <source>
        <dbReference type="EMBL" id="AJR09672.1"/>
    </source>
</evidence>